<comment type="caution">
    <text evidence="1">The sequence shown here is derived from an EMBL/GenBank/DDBJ whole genome shotgun (WGS) entry which is preliminary data.</text>
</comment>
<dbReference type="Gramene" id="OMO53104">
    <property type="protein sequence ID" value="OMO53104"/>
    <property type="gene ID" value="CCACVL1_28881"/>
</dbReference>
<dbReference type="AlphaFoldDB" id="A0A1R3G4V3"/>
<dbReference type="EMBL" id="AWWV01015307">
    <property type="protein sequence ID" value="OMO53104.1"/>
    <property type="molecule type" value="Genomic_DNA"/>
</dbReference>
<organism evidence="1 2">
    <name type="scientific">Corchorus capsularis</name>
    <name type="common">Jute</name>
    <dbReference type="NCBI Taxonomy" id="210143"/>
    <lineage>
        <taxon>Eukaryota</taxon>
        <taxon>Viridiplantae</taxon>
        <taxon>Streptophyta</taxon>
        <taxon>Embryophyta</taxon>
        <taxon>Tracheophyta</taxon>
        <taxon>Spermatophyta</taxon>
        <taxon>Magnoliopsida</taxon>
        <taxon>eudicotyledons</taxon>
        <taxon>Gunneridae</taxon>
        <taxon>Pentapetalae</taxon>
        <taxon>rosids</taxon>
        <taxon>malvids</taxon>
        <taxon>Malvales</taxon>
        <taxon>Malvaceae</taxon>
        <taxon>Grewioideae</taxon>
        <taxon>Apeibeae</taxon>
        <taxon>Corchorus</taxon>
    </lineage>
</organism>
<dbReference type="Proteomes" id="UP000188268">
    <property type="component" value="Unassembled WGS sequence"/>
</dbReference>
<protein>
    <submittedName>
        <fullName evidence="1">Uncharacterized protein</fullName>
    </submittedName>
</protein>
<dbReference type="STRING" id="210143.A0A1R3G4V3"/>
<proteinExistence type="predicted"/>
<accession>A0A1R3G4V3</accession>
<sequence length="78" mass="8687">MELFIGPARHQPLNPDGTIPSNHLRSFEHSSIYMDFFTYAAFVILLDKISPKAKFGLTQFLGAIAFASTAPYLPPPFD</sequence>
<gene>
    <name evidence="1" type="ORF">CCACVL1_28881</name>
</gene>
<name>A0A1R3G4V3_COCAP</name>
<evidence type="ECO:0000313" key="2">
    <source>
        <dbReference type="Proteomes" id="UP000188268"/>
    </source>
</evidence>
<dbReference type="OrthoDB" id="1738002at2759"/>
<evidence type="ECO:0000313" key="1">
    <source>
        <dbReference type="EMBL" id="OMO53104.1"/>
    </source>
</evidence>
<keyword evidence="2" id="KW-1185">Reference proteome</keyword>
<reference evidence="1 2" key="1">
    <citation type="submission" date="2013-09" db="EMBL/GenBank/DDBJ databases">
        <title>Corchorus capsularis genome sequencing.</title>
        <authorList>
            <person name="Alam M."/>
            <person name="Haque M.S."/>
            <person name="Islam M.S."/>
            <person name="Emdad E.M."/>
            <person name="Islam M.M."/>
            <person name="Ahmed B."/>
            <person name="Halim A."/>
            <person name="Hossen Q.M.M."/>
            <person name="Hossain M.Z."/>
            <person name="Ahmed R."/>
            <person name="Khan M.M."/>
            <person name="Islam R."/>
            <person name="Rashid M.M."/>
            <person name="Khan S.A."/>
            <person name="Rahman M.S."/>
            <person name="Alam M."/>
        </authorList>
    </citation>
    <scope>NUCLEOTIDE SEQUENCE [LARGE SCALE GENOMIC DNA]</scope>
    <source>
        <strain evidence="2">cv. CVL-1</strain>
        <tissue evidence="1">Whole seedling</tissue>
    </source>
</reference>